<reference evidence="4" key="1">
    <citation type="submission" date="2020-04" db="EMBL/GenBank/DDBJ databases">
        <authorList>
            <person name="Alioto T."/>
            <person name="Alioto T."/>
            <person name="Gomez Garrido J."/>
        </authorList>
    </citation>
    <scope>NUCLEOTIDE SEQUENCE</scope>
    <source>
        <strain evidence="4">A484AB</strain>
    </source>
</reference>
<dbReference type="PANTHER" id="PTHR25462:SF296">
    <property type="entry name" value="MEIOTIC P26, ISOFORM F"/>
    <property type="match status" value="1"/>
</dbReference>
<dbReference type="PROSITE" id="PS00518">
    <property type="entry name" value="ZF_RING_1"/>
    <property type="match status" value="1"/>
</dbReference>
<accession>A0A7D9JGG4</accession>
<dbReference type="InterPro" id="IPR017907">
    <property type="entry name" value="Znf_RING_CS"/>
</dbReference>
<dbReference type="SMART" id="SM00184">
    <property type="entry name" value="RING"/>
    <property type="match status" value="1"/>
</dbReference>
<proteinExistence type="predicted"/>
<dbReference type="SUPFAM" id="SSF57850">
    <property type="entry name" value="RING/U-box"/>
    <property type="match status" value="1"/>
</dbReference>
<dbReference type="Pfam" id="PF07534">
    <property type="entry name" value="TLD"/>
    <property type="match status" value="1"/>
</dbReference>
<gene>
    <name evidence="4" type="ORF">PACLA_8A071234</name>
</gene>
<dbReference type="PROSITE" id="PS51886">
    <property type="entry name" value="TLDC"/>
    <property type="match status" value="1"/>
</dbReference>
<keyword evidence="1" id="KW-0479">Metal-binding</keyword>
<dbReference type="InterPro" id="IPR027370">
    <property type="entry name" value="Znf-RING_euk"/>
</dbReference>
<dbReference type="PANTHER" id="PTHR25462">
    <property type="entry name" value="BONUS, ISOFORM C-RELATED"/>
    <property type="match status" value="1"/>
</dbReference>
<dbReference type="PROSITE" id="PS50119">
    <property type="entry name" value="ZF_BBOX"/>
    <property type="match status" value="2"/>
</dbReference>
<organism evidence="4 5">
    <name type="scientific">Paramuricea clavata</name>
    <name type="common">Red gorgonian</name>
    <name type="synonym">Violescent sea-whip</name>
    <dbReference type="NCBI Taxonomy" id="317549"/>
    <lineage>
        <taxon>Eukaryota</taxon>
        <taxon>Metazoa</taxon>
        <taxon>Cnidaria</taxon>
        <taxon>Anthozoa</taxon>
        <taxon>Octocorallia</taxon>
        <taxon>Malacalcyonacea</taxon>
        <taxon>Plexauridae</taxon>
        <taxon>Paramuricea</taxon>
    </lineage>
</organism>
<dbReference type="AlphaFoldDB" id="A0A7D9JGG4"/>
<dbReference type="EMBL" id="CACRXK020015493">
    <property type="protein sequence ID" value="CAB4028447.1"/>
    <property type="molecule type" value="Genomic_DNA"/>
</dbReference>
<dbReference type="InterPro" id="IPR001841">
    <property type="entry name" value="Znf_RING"/>
</dbReference>
<keyword evidence="5" id="KW-1185">Reference proteome</keyword>
<evidence type="ECO:0000256" key="2">
    <source>
        <dbReference type="ARBA" id="ARBA00022771"/>
    </source>
</evidence>
<evidence type="ECO:0000313" key="4">
    <source>
        <dbReference type="EMBL" id="CAB4028447.1"/>
    </source>
</evidence>
<dbReference type="Gene3D" id="3.30.160.60">
    <property type="entry name" value="Classic Zinc Finger"/>
    <property type="match status" value="1"/>
</dbReference>
<dbReference type="SMART" id="SM00584">
    <property type="entry name" value="TLDc"/>
    <property type="match status" value="1"/>
</dbReference>
<dbReference type="Gene3D" id="3.30.40.10">
    <property type="entry name" value="Zinc/RING finger domain, C3HC4 (zinc finger)"/>
    <property type="match status" value="1"/>
</dbReference>
<dbReference type="CDD" id="cd19757">
    <property type="entry name" value="Bbox1"/>
    <property type="match status" value="1"/>
</dbReference>
<dbReference type="SUPFAM" id="SSF57845">
    <property type="entry name" value="B-box zinc-binding domain"/>
    <property type="match status" value="1"/>
</dbReference>
<dbReference type="SMART" id="SM00336">
    <property type="entry name" value="BBOX"/>
    <property type="match status" value="1"/>
</dbReference>
<dbReference type="OrthoDB" id="342730at2759"/>
<dbReference type="Pfam" id="PF00643">
    <property type="entry name" value="zf-B_box"/>
    <property type="match status" value="1"/>
</dbReference>
<dbReference type="Proteomes" id="UP001152795">
    <property type="component" value="Unassembled WGS sequence"/>
</dbReference>
<evidence type="ECO:0000256" key="1">
    <source>
        <dbReference type="ARBA" id="ARBA00022723"/>
    </source>
</evidence>
<keyword evidence="3" id="KW-0862">Zinc</keyword>
<dbReference type="Pfam" id="PF13445">
    <property type="entry name" value="zf-RING_UBOX"/>
    <property type="match status" value="1"/>
</dbReference>
<dbReference type="GO" id="GO:0008270">
    <property type="term" value="F:zinc ion binding"/>
    <property type="evidence" value="ECO:0007669"/>
    <property type="project" value="UniProtKB-KW"/>
</dbReference>
<keyword evidence="2" id="KW-0863">Zinc-finger</keyword>
<dbReference type="InterPro" id="IPR000315">
    <property type="entry name" value="Znf_B-box"/>
</dbReference>
<comment type="caution">
    <text evidence="4">The sequence shown here is derived from an EMBL/GenBank/DDBJ whole genome shotgun (WGS) entry which is preliminary data.</text>
</comment>
<name>A0A7D9JGG4_PARCT</name>
<sequence>MATSCGHGEAGMANNVESLLECSVCLETLNDPRTLLCFHSFCKVCLEKIVRIERKNAKSGKIEDFNCPTCRSVFQLKSNQEVAELSSSHFIRNMLEAVQLQNQAKHANCSKCNKQQASCRCLTCELFLCDECLAEHNSVRESWPGFKKIPCSVLSIEELTKPENKSKIKGSKVLHCSKHEGKKLKFYCETCKELICRYCLDFIHTRPDHECAPIEHVVGRRKESLKSSVSALRKKLTLGNKALQAISGVEEKFKSNTQKVKKSINNEKERVKDIFLQYLEETAQKKCDEVDEFYNKTHQELIAKQQKEIQSFVNEVNVSYDLAKNILENGTSVEVIQSEGMATEWLEGVEREEKTKITQINDVDIEYIKKHIDVKQLQKFLELGDVRIKGFYPAYVILAIASKILKDKPEYIRQMIDWLAERNFQWRVCYRASCDGWEAKDFHLNCDNKGPTVVLVQVDNFIFGGYTDVNWTASSDRVKESGKSFIFSLSNNDNLPPFKSCLRKGKDSINQDSSFGAIFGRGNSNEGRDLSISNNADRVITSFSDFGHSYSLPEGYVTKSCKARSLLAGSFKFAPTEVEVFY</sequence>
<evidence type="ECO:0000256" key="3">
    <source>
        <dbReference type="ARBA" id="ARBA00022833"/>
    </source>
</evidence>
<dbReference type="InterPro" id="IPR006571">
    <property type="entry name" value="TLDc_dom"/>
</dbReference>
<evidence type="ECO:0000313" key="5">
    <source>
        <dbReference type="Proteomes" id="UP001152795"/>
    </source>
</evidence>
<protein>
    <submittedName>
        <fullName evidence="4">TLD domain-containing 1</fullName>
    </submittedName>
</protein>
<dbReference type="PROSITE" id="PS50089">
    <property type="entry name" value="ZF_RING_2"/>
    <property type="match status" value="1"/>
</dbReference>
<dbReference type="InterPro" id="IPR013083">
    <property type="entry name" value="Znf_RING/FYVE/PHD"/>
</dbReference>
<dbReference type="InterPro" id="IPR047153">
    <property type="entry name" value="TRIM45/56/19-like"/>
</dbReference>